<dbReference type="RefSeq" id="WP_203860423.1">
    <property type="nucleotide sequence ID" value="NZ_BAAAZQ010000009.1"/>
</dbReference>
<evidence type="ECO:0000256" key="1">
    <source>
        <dbReference type="SAM" id="MobiDB-lite"/>
    </source>
</evidence>
<organism evidence="2 3">
    <name type="scientific">Plantactinospora mayteni</name>
    <dbReference type="NCBI Taxonomy" id="566021"/>
    <lineage>
        <taxon>Bacteria</taxon>
        <taxon>Bacillati</taxon>
        <taxon>Actinomycetota</taxon>
        <taxon>Actinomycetes</taxon>
        <taxon>Micromonosporales</taxon>
        <taxon>Micromonosporaceae</taxon>
        <taxon>Plantactinospora</taxon>
    </lineage>
</organism>
<sequence>MVSSPLVPAAAVPPPAVPGPGTRPPLPATTLPDPVGVDGGPGNGLAVTHDVGRSVRVGWRGAELFHYVYAAQEPRDEAPRPYFHPLRTLAGNVVSLYRPHDHLWHKGLCFGISNFGPDNFWGGSTYLRGQGYRKLDNIGVVEHLDFPVLRRDPDAVRLVERLRWVGRDGGAAVSERRRLAVAVWANQSAWRLRFETVLRNDGDTVITIGSPTTQGRENAGYGGLFWQGPRSFRGGRVVTPTGVGADELMGWRGRWLGFVGRHDGLGPAETLASTLVFRDDPANPGAPTRWFVRTEPYGCLGPAPFFDREYPFAPGTELRLRYDVVVADGERDPAGCARLADRAGATELLTGATELLTDPAEPG</sequence>
<reference evidence="2 3" key="1">
    <citation type="submission" date="2021-01" db="EMBL/GenBank/DDBJ databases">
        <title>Whole genome shotgun sequence of Plantactinospora mayteni NBRC 109088.</title>
        <authorList>
            <person name="Komaki H."/>
            <person name="Tamura T."/>
        </authorList>
    </citation>
    <scope>NUCLEOTIDE SEQUENCE [LARGE SCALE GENOMIC DNA]</scope>
    <source>
        <strain evidence="2 3">NBRC 109088</strain>
    </source>
</reference>
<protein>
    <recommendedName>
        <fullName evidence="4">Methane oxygenase PmoA</fullName>
    </recommendedName>
</protein>
<proteinExistence type="predicted"/>
<feature type="region of interest" description="Disordered" evidence="1">
    <location>
        <begin position="1"/>
        <end position="31"/>
    </location>
</feature>
<gene>
    <name evidence="2" type="ORF">Pma05_55820</name>
</gene>
<feature type="compositionally biased region" description="Pro residues" evidence="1">
    <location>
        <begin position="11"/>
        <end position="27"/>
    </location>
</feature>
<name>A0ABQ4EWI9_9ACTN</name>
<evidence type="ECO:0008006" key="4">
    <source>
        <dbReference type="Google" id="ProtNLM"/>
    </source>
</evidence>
<dbReference type="EMBL" id="BONX01000039">
    <property type="protein sequence ID" value="GIG99009.1"/>
    <property type="molecule type" value="Genomic_DNA"/>
</dbReference>
<comment type="caution">
    <text evidence="2">The sequence shown here is derived from an EMBL/GenBank/DDBJ whole genome shotgun (WGS) entry which is preliminary data.</text>
</comment>
<accession>A0ABQ4EWI9</accession>
<dbReference type="Pfam" id="PF14100">
    <property type="entry name" value="DUF6807"/>
    <property type="match status" value="1"/>
</dbReference>
<evidence type="ECO:0000313" key="3">
    <source>
        <dbReference type="Proteomes" id="UP000621500"/>
    </source>
</evidence>
<evidence type="ECO:0000313" key="2">
    <source>
        <dbReference type="EMBL" id="GIG99009.1"/>
    </source>
</evidence>
<dbReference type="InterPro" id="IPR029475">
    <property type="entry name" value="DUF6807"/>
</dbReference>
<dbReference type="Proteomes" id="UP000621500">
    <property type="component" value="Unassembled WGS sequence"/>
</dbReference>
<feature type="compositionally biased region" description="Low complexity" evidence="1">
    <location>
        <begin position="1"/>
        <end position="10"/>
    </location>
</feature>
<keyword evidence="3" id="KW-1185">Reference proteome</keyword>